<keyword evidence="3" id="KW-1185">Reference proteome</keyword>
<evidence type="ECO:0000313" key="3">
    <source>
        <dbReference type="Proteomes" id="UP000887575"/>
    </source>
</evidence>
<organism evidence="3 4">
    <name type="scientific">Mesorhabditis belari</name>
    <dbReference type="NCBI Taxonomy" id="2138241"/>
    <lineage>
        <taxon>Eukaryota</taxon>
        <taxon>Metazoa</taxon>
        <taxon>Ecdysozoa</taxon>
        <taxon>Nematoda</taxon>
        <taxon>Chromadorea</taxon>
        <taxon>Rhabditida</taxon>
        <taxon>Rhabditina</taxon>
        <taxon>Rhabditomorpha</taxon>
        <taxon>Rhabditoidea</taxon>
        <taxon>Rhabditidae</taxon>
        <taxon>Mesorhabditinae</taxon>
        <taxon>Mesorhabditis</taxon>
    </lineage>
</organism>
<reference evidence="4" key="1">
    <citation type="submission" date="2024-02" db="UniProtKB">
        <authorList>
            <consortium name="WormBaseParasite"/>
        </authorList>
    </citation>
    <scope>IDENTIFICATION</scope>
</reference>
<dbReference type="WBParaSite" id="MBELARI_LOCUS9644">
    <property type="protein sequence ID" value="MBELARI_LOCUS9644"/>
    <property type="gene ID" value="MBELARI_LOCUS9644"/>
</dbReference>
<feature type="region of interest" description="Disordered" evidence="1">
    <location>
        <begin position="95"/>
        <end position="117"/>
    </location>
</feature>
<feature type="chain" id="PRO_5044288618" evidence="2">
    <location>
        <begin position="20"/>
        <end position="144"/>
    </location>
</feature>
<dbReference type="Proteomes" id="UP000887575">
    <property type="component" value="Unassembled WGS sequence"/>
</dbReference>
<evidence type="ECO:0000313" key="4">
    <source>
        <dbReference type="WBParaSite" id="MBELARI_LOCUS9644"/>
    </source>
</evidence>
<feature type="signal peptide" evidence="2">
    <location>
        <begin position="1"/>
        <end position="19"/>
    </location>
</feature>
<feature type="compositionally biased region" description="Gly residues" evidence="1">
    <location>
        <begin position="95"/>
        <end position="113"/>
    </location>
</feature>
<evidence type="ECO:0000256" key="2">
    <source>
        <dbReference type="SAM" id="SignalP"/>
    </source>
</evidence>
<protein>
    <submittedName>
        <fullName evidence="4">Uncharacterized protein</fullName>
    </submittedName>
</protein>
<accession>A0A915HD75</accession>
<sequence length="144" mass="14683">MFLPILLIILSCFLENSLQQCLFSAMQCNPPPTAPPFMPPPLPEPSPPCAAEGCNGVEPAPVFASYPCCCGAPESCGMGKSGCGGGCGSGGCGGGGGGSGGGGRSVGAAGGCGDSRERHRQALLKKLKLKRKLRKLAKKWRIFE</sequence>
<evidence type="ECO:0000256" key="1">
    <source>
        <dbReference type="SAM" id="MobiDB-lite"/>
    </source>
</evidence>
<proteinExistence type="predicted"/>
<keyword evidence="2" id="KW-0732">Signal</keyword>
<dbReference type="AlphaFoldDB" id="A0A915HD75"/>
<name>A0A915HD75_9BILA</name>